<dbReference type="SMART" id="SM00192">
    <property type="entry name" value="LDLa"/>
    <property type="match status" value="1"/>
</dbReference>
<keyword evidence="9 16" id="KW-0472">Membrane</keyword>
<feature type="domain" description="EGF-like" evidence="17">
    <location>
        <begin position="477"/>
        <end position="513"/>
    </location>
</feature>
<dbReference type="SUPFAM" id="SSF57424">
    <property type="entry name" value="LDL receptor-like module"/>
    <property type="match status" value="1"/>
</dbReference>
<feature type="disulfide bond" evidence="13">
    <location>
        <begin position="692"/>
        <end position="701"/>
    </location>
</feature>
<evidence type="ECO:0000256" key="11">
    <source>
        <dbReference type="ARBA" id="ARBA00023170"/>
    </source>
</evidence>
<dbReference type="PANTHER" id="PTHR22722:SF5">
    <property type="entry name" value="LOW-DENSITY LIPOPROTEIN RECEPTOR-RELATED PROTEIN 1B"/>
    <property type="match status" value="1"/>
</dbReference>
<dbReference type="FunFam" id="2.120.10.30:FF:000241">
    <property type="entry name" value="Low-density lipoprotein receptor-related protein 6"/>
    <property type="match status" value="1"/>
</dbReference>
<dbReference type="PANTHER" id="PTHR22722">
    <property type="entry name" value="LOW-DENSITY LIPOPROTEIN RECEPTOR-RELATED PROTEIN 2-RELATED"/>
    <property type="match status" value="1"/>
</dbReference>
<dbReference type="SMART" id="SM00179">
    <property type="entry name" value="EGF_CA"/>
    <property type="match status" value="2"/>
</dbReference>
<keyword evidence="11" id="KW-0675">Receptor</keyword>
<dbReference type="GO" id="GO:0005041">
    <property type="term" value="F:low-density lipoprotein particle receptor activity"/>
    <property type="evidence" value="ECO:0007669"/>
    <property type="project" value="TreeGrafter"/>
</dbReference>
<keyword evidence="5" id="KW-0732">Signal</keyword>
<evidence type="ECO:0000256" key="2">
    <source>
        <dbReference type="ARBA" id="ARBA00022536"/>
    </source>
</evidence>
<evidence type="ECO:0000259" key="17">
    <source>
        <dbReference type="PROSITE" id="PS50026"/>
    </source>
</evidence>
<dbReference type="EMBL" id="CAKOFQ010007933">
    <property type="protein sequence ID" value="CAH2009923.1"/>
    <property type="molecule type" value="Genomic_DNA"/>
</dbReference>
<feature type="domain" description="EGF-like" evidence="17">
    <location>
        <begin position="703"/>
        <end position="738"/>
    </location>
</feature>
<feature type="disulfide bond" evidence="13">
    <location>
        <begin position="728"/>
        <end position="737"/>
    </location>
</feature>
<accession>A0A9P0MCN7</accession>
<dbReference type="GO" id="GO:0006897">
    <property type="term" value="P:endocytosis"/>
    <property type="evidence" value="ECO:0007669"/>
    <property type="project" value="UniProtKB-KW"/>
</dbReference>
<evidence type="ECO:0000256" key="10">
    <source>
        <dbReference type="ARBA" id="ARBA00023157"/>
    </source>
</evidence>
<feature type="domain" description="EGF-like" evidence="17">
    <location>
        <begin position="431"/>
        <end position="475"/>
    </location>
</feature>
<dbReference type="GO" id="GO:0005886">
    <property type="term" value="C:plasma membrane"/>
    <property type="evidence" value="ECO:0007669"/>
    <property type="project" value="TreeGrafter"/>
</dbReference>
<dbReference type="InterPro" id="IPR000742">
    <property type="entry name" value="EGF"/>
</dbReference>
<feature type="disulfide bond" evidence="13">
    <location>
        <begin position="707"/>
        <end position="717"/>
    </location>
</feature>
<dbReference type="PROSITE" id="PS50068">
    <property type="entry name" value="LDLRA_2"/>
    <property type="match status" value="1"/>
</dbReference>
<feature type="domain" description="EGF-like" evidence="17">
    <location>
        <begin position="514"/>
        <end position="547"/>
    </location>
</feature>
<evidence type="ECO:0000256" key="8">
    <source>
        <dbReference type="ARBA" id="ARBA00022989"/>
    </source>
</evidence>
<dbReference type="CDD" id="cd00112">
    <property type="entry name" value="LDLa"/>
    <property type="match status" value="1"/>
</dbReference>
<protein>
    <recommendedName>
        <fullName evidence="17">EGF-like domain-containing protein</fullName>
    </recommendedName>
</protein>
<feature type="domain" description="EGF-like" evidence="17">
    <location>
        <begin position="665"/>
        <end position="702"/>
    </location>
</feature>
<dbReference type="InterPro" id="IPR036055">
    <property type="entry name" value="LDL_receptor-like_sf"/>
</dbReference>
<dbReference type="InterPro" id="IPR000033">
    <property type="entry name" value="LDLR_classB_rpt"/>
</dbReference>
<dbReference type="PROSITE" id="PS50026">
    <property type="entry name" value="EGF_3"/>
    <property type="match status" value="8"/>
</dbReference>
<feature type="disulfide bond" evidence="13">
    <location>
        <begin position="481"/>
        <end position="491"/>
    </location>
</feature>
<keyword evidence="6" id="KW-0677">Repeat</keyword>
<dbReference type="SUPFAM" id="SSF57196">
    <property type="entry name" value="EGF/Laminin"/>
    <property type="match status" value="6"/>
</dbReference>
<feature type="transmembrane region" description="Helical" evidence="16">
    <location>
        <begin position="759"/>
        <end position="781"/>
    </location>
</feature>
<keyword evidence="19" id="KW-1185">Reference proteome</keyword>
<feature type="disulfide bond" evidence="13">
    <location>
        <begin position="669"/>
        <end position="679"/>
    </location>
</feature>
<dbReference type="Proteomes" id="UP001152888">
    <property type="component" value="Unassembled WGS sequence"/>
</dbReference>
<keyword evidence="2 13" id="KW-0245">EGF-like domain</keyword>
<evidence type="ECO:0000256" key="16">
    <source>
        <dbReference type="SAM" id="Phobius"/>
    </source>
</evidence>
<dbReference type="InterPro" id="IPR011042">
    <property type="entry name" value="6-blade_b-propeller_TolB-like"/>
</dbReference>
<proteinExistence type="predicted"/>
<dbReference type="SMART" id="SM00181">
    <property type="entry name" value="EGF"/>
    <property type="match status" value="10"/>
</dbReference>
<evidence type="ECO:0000256" key="4">
    <source>
        <dbReference type="ARBA" id="ARBA00022692"/>
    </source>
</evidence>
<dbReference type="InterPro" id="IPR051221">
    <property type="entry name" value="LDLR-related"/>
</dbReference>
<feature type="repeat" description="LDL-receptor class B" evidence="15">
    <location>
        <begin position="221"/>
        <end position="264"/>
    </location>
</feature>
<keyword evidence="10 13" id="KW-1015">Disulfide bond</keyword>
<feature type="disulfide bond" evidence="13">
    <location>
        <begin position="583"/>
        <end position="593"/>
    </location>
</feature>
<dbReference type="PROSITE" id="PS01186">
    <property type="entry name" value="EGF_2"/>
    <property type="match status" value="2"/>
</dbReference>
<sequence>MQIRCNSDGRCIDAILECDGRVDCSDGSDEARCATESMCPWDACSQLCVLVAWNRTSCKCIEGYEHVEDGHCQAKGKMAELVIASEAELRLISPYKSRDDNELRRTLATAPGYKVDAVDILISNDQQHLAFWTDHQNKRVQSMIIHVDKDGRSNRDSEIAKTVLSNLQDPRGISLDWIAKRMYVTDGNRIIAASLDGDYVCTLVSGNVQQPRDIVVAPTQGVMFWTDLGPSPRIETAFMDGYKRKVLINTGILWPTGLAIDHPTSRLYWADPKTMTIESILFDGTDRHTVKHFEAGIKPFKLEIFEDSMFFSTYHEHDIIRMNKFGQGDMFYLLQGSTRISDILILQEQKQMKIPNACDDFCNNNEFCLLTPKDATCICADGYTKDNLTCKVTNSRTPSCPLNCHKGTCKIIEGYGPSCVCPPSFAGQYCELYRCSQYCKNHGMCIVNTKAATRGTEVVPLRCMCPPQWTGERCETPVDLCQNRCHNSGECTNSSSGVPMCKCKPGFTGSRCQNCLNLSCENGGVCTITNGRESCTCPLEYHGRNCEIPVCGKHGKPMTAHNGKVVCTCANGYSGERCDQDICLNHCQNGGTCKVGAKQPECSCPKYFAGRRCEINLCLARSPPDGCKESCNCQNGGTCNILNDKAICRCPDNYGGYHCETYVGNANPCSNRCLNDGICVLPSLEADPICYCTVSWTGDLCDKPAKCKNYCQNQGHCSVIDNLPYCSCIDGYSGRRCELQPIDAKLNRPNDGKEKSQSVLVIVLTTLAVVVILFIAGFLIFDHFFRNRTSFSHERLQENDFNNPMYQERDAEPFTLNADKSGNFANPVYESVYSGTGSVRDEKAVLLEHSTDETPPPITEEV</sequence>
<keyword evidence="4 16" id="KW-0812">Transmembrane</keyword>
<organism evidence="18 19">
    <name type="scientific">Acanthoscelides obtectus</name>
    <name type="common">Bean weevil</name>
    <name type="synonym">Bruchus obtectus</name>
    <dbReference type="NCBI Taxonomy" id="200917"/>
    <lineage>
        <taxon>Eukaryota</taxon>
        <taxon>Metazoa</taxon>
        <taxon>Ecdysozoa</taxon>
        <taxon>Arthropoda</taxon>
        <taxon>Hexapoda</taxon>
        <taxon>Insecta</taxon>
        <taxon>Pterygota</taxon>
        <taxon>Neoptera</taxon>
        <taxon>Endopterygota</taxon>
        <taxon>Coleoptera</taxon>
        <taxon>Polyphaga</taxon>
        <taxon>Cucujiformia</taxon>
        <taxon>Chrysomeloidea</taxon>
        <taxon>Chrysomelidae</taxon>
        <taxon>Bruchinae</taxon>
        <taxon>Bruchini</taxon>
        <taxon>Acanthoscelides</taxon>
    </lineage>
</organism>
<evidence type="ECO:0000313" key="18">
    <source>
        <dbReference type="EMBL" id="CAH2009923.1"/>
    </source>
</evidence>
<dbReference type="SMART" id="SM00135">
    <property type="entry name" value="LY"/>
    <property type="match status" value="3"/>
</dbReference>
<feature type="domain" description="EGF-like" evidence="17">
    <location>
        <begin position="354"/>
        <end position="391"/>
    </location>
</feature>
<reference evidence="18" key="1">
    <citation type="submission" date="2022-03" db="EMBL/GenBank/DDBJ databases">
        <authorList>
            <person name="Sayadi A."/>
        </authorList>
    </citation>
    <scope>NUCLEOTIDE SEQUENCE</scope>
</reference>
<gene>
    <name evidence="18" type="ORF">ACAOBT_LOCUS31214</name>
</gene>
<dbReference type="InterPro" id="IPR002172">
    <property type="entry name" value="LDrepeatLR_classA_rpt"/>
</dbReference>
<feature type="disulfide bond" evidence="13">
    <location>
        <begin position="673"/>
        <end position="690"/>
    </location>
</feature>
<comment type="caution">
    <text evidence="18">The sequence shown here is derived from an EMBL/GenBank/DDBJ whole genome shotgun (WGS) entry which is preliminary data.</text>
</comment>
<dbReference type="InterPro" id="IPR001881">
    <property type="entry name" value="EGF-like_Ca-bd_dom"/>
</dbReference>
<evidence type="ECO:0000256" key="12">
    <source>
        <dbReference type="ARBA" id="ARBA00023180"/>
    </source>
</evidence>
<feature type="disulfide bond" evidence="13">
    <location>
        <begin position="537"/>
        <end position="546"/>
    </location>
</feature>
<feature type="disulfide bond" evidence="14">
    <location>
        <begin position="18"/>
        <end position="33"/>
    </location>
</feature>
<evidence type="ECO:0000256" key="13">
    <source>
        <dbReference type="PROSITE-ProRule" id="PRU00076"/>
    </source>
</evidence>
<comment type="subcellular location">
    <subcellularLocation>
        <location evidence="1">Membrane</location>
        <topology evidence="1">Single-pass membrane protein</topology>
    </subcellularLocation>
</comment>
<evidence type="ECO:0000256" key="7">
    <source>
        <dbReference type="ARBA" id="ARBA00022837"/>
    </source>
</evidence>
<evidence type="ECO:0000256" key="9">
    <source>
        <dbReference type="ARBA" id="ARBA00023136"/>
    </source>
</evidence>
<feature type="disulfide bond" evidence="13">
    <location>
        <begin position="465"/>
        <end position="474"/>
    </location>
</feature>
<dbReference type="Pfam" id="PF00008">
    <property type="entry name" value="EGF"/>
    <property type="match status" value="1"/>
</dbReference>
<dbReference type="Gene3D" id="4.10.400.10">
    <property type="entry name" value="Low-density Lipoprotein Receptor"/>
    <property type="match status" value="1"/>
</dbReference>
<keyword evidence="12" id="KW-0325">Glycoprotein</keyword>
<dbReference type="PROSITE" id="PS01209">
    <property type="entry name" value="LDLRA_1"/>
    <property type="match status" value="1"/>
</dbReference>
<dbReference type="PROSITE" id="PS51120">
    <property type="entry name" value="LDLRB"/>
    <property type="match status" value="1"/>
</dbReference>
<dbReference type="InterPro" id="IPR023415">
    <property type="entry name" value="LDLR_class-A_CS"/>
</dbReference>
<dbReference type="SUPFAM" id="SSF63825">
    <property type="entry name" value="YWTD domain"/>
    <property type="match status" value="1"/>
</dbReference>
<dbReference type="Gene3D" id="2.10.25.10">
    <property type="entry name" value="Laminin"/>
    <property type="match status" value="7"/>
</dbReference>
<evidence type="ECO:0000256" key="14">
    <source>
        <dbReference type="PROSITE-ProRule" id="PRU00124"/>
    </source>
</evidence>
<dbReference type="GO" id="GO:0043235">
    <property type="term" value="C:receptor complex"/>
    <property type="evidence" value="ECO:0007669"/>
    <property type="project" value="TreeGrafter"/>
</dbReference>
<evidence type="ECO:0000256" key="15">
    <source>
        <dbReference type="PROSITE-ProRule" id="PRU00461"/>
    </source>
</evidence>
<evidence type="ECO:0000256" key="1">
    <source>
        <dbReference type="ARBA" id="ARBA00004167"/>
    </source>
</evidence>
<keyword evidence="8 16" id="KW-1133">Transmembrane helix</keyword>
<evidence type="ECO:0000256" key="6">
    <source>
        <dbReference type="ARBA" id="ARBA00022737"/>
    </source>
</evidence>
<dbReference type="Pfam" id="PF00057">
    <property type="entry name" value="Ldl_recept_a"/>
    <property type="match status" value="1"/>
</dbReference>
<name>A0A9P0MCN7_ACAOB</name>
<dbReference type="Pfam" id="PF00058">
    <property type="entry name" value="Ldl_recept_b"/>
    <property type="match status" value="1"/>
</dbReference>
<feature type="disulfide bond" evidence="13">
    <location>
        <begin position="503"/>
        <end position="512"/>
    </location>
</feature>
<comment type="caution">
    <text evidence="13">Lacks conserved residue(s) required for the propagation of feature annotation.</text>
</comment>
<evidence type="ECO:0000256" key="3">
    <source>
        <dbReference type="ARBA" id="ARBA00022583"/>
    </source>
</evidence>
<dbReference type="Gene3D" id="2.120.10.30">
    <property type="entry name" value="TolB, C-terminal domain"/>
    <property type="match status" value="1"/>
</dbReference>
<keyword evidence="7" id="KW-0106">Calcium</keyword>
<feature type="disulfide bond" evidence="13">
    <location>
        <begin position="435"/>
        <end position="445"/>
    </location>
</feature>
<feature type="disulfide bond" evidence="13">
    <location>
        <begin position="358"/>
        <end position="368"/>
    </location>
</feature>
<feature type="disulfide bond" evidence="13">
    <location>
        <begin position="604"/>
        <end position="613"/>
    </location>
</feature>
<dbReference type="GO" id="GO:0005509">
    <property type="term" value="F:calcium ion binding"/>
    <property type="evidence" value="ECO:0007669"/>
    <property type="project" value="InterPro"/>
</dbReference>
<evidence type="ECO:0000313" key="19">
    <source>
        <dbReference type="Proteomes" id="UP001152888"/>
    </source>
</evidence>
<dbReference type="PROSITE" id="PS00022">
    <property type="entry name" value="EGF_1"/>
    <property type="match status" value="6"/>
</dbReference>
<dbReference type="AlphaFoldDB" id="A0A9P0MCN7"/>
<keyword evidence="3" id="KW-0254">Endocytosis</keyword>
<feature type="disulfide bond" evidence="13">
    <location>
        <begin position="650"/>
        <end position="659"/>
    </location>
</feature>
<feature type="domain" description="EGF-like" evidence="17">
    <location>
        <begin position="579"/>
        <end position="614"/>
    </location>
</feature>
<feature type="domain" description="EGF-like" evidence="17">
    <location>
        <begin position="623"/>
        <end position="660"/>
    </location>
</feature>
<evidence type="ECO:0000256" key="5">
    <source>
        <dbReference type="ARBA" id="ARBA00022729"/>
    </source>
</evidence>